<evidence type="ECO:0000256" key="6">
    <source>
        <dbReference type="ARBA" id="ARBA00022723"/>
    </source>
</evidence>
<name>A0A9Q3XW13_9LACO</name>
<comment type="cofactor">
    <cofactor evidence="12">
        <name>Zn(2+)</name>
        <dbReference type="ChEBI" id="CHEBI:29105"/>
    </cofactor>
    <text evidence="12">Binds 1 zinc ion per subunit.</text>
</comment>
<evidence type="ECO:0000256" key="8">
    <source>
        <dbReference type="ARBA" id="ARBA00022833"/>
    </source>
</evidence>
<dbReference type="RefSeq" id="WP_010390650.1">
    <property type="nucleotide sequence ID" value="NZ_BPKT01000003.1"/>
</dbReference>
<keyword evidence="8 12" id="KW-0862">Zinc</keyword>
<keyword evidence="9 12" id="KW-1133">Transmembrane helix</keyword>
<proteinExistence type="inferred from homology"/>
<comment type="subcellular location">
    <subcellularLocation>
        <location evidence="1 12">Cell membrane</location>
        <topology evidence="1 12">Multi-pass membrane protein</topology>
    </subcellularLocation>
</comment>
<dbReference type="EMBL" id="JAHBFI010000019">
    <property type="protein sequence ID" value="MBZ5963137.1"/>
    <property type="molecule type" value="Genomic_DNA"/>
</dbReference>
<evidence type="ECO:0000259" key="13">
    <source>
        <dbReference type="Pfam" id="PF01435"/>
    </source>
</evidence>
<dbReference type="GO" id="GO:0005886">
    <property type="term" value="C:plasma membrane"/>
    <property type="evidence" value="ECO:0007669"/>
    <property type="project" value="UniProtKB-SubCell"/>
</dbReference>
<dbReference type="GO" id="GO:0008270">
    <property type="term" value="F:zinc ion binding"/>
    <property type="evidence" value="ECO:0007669"/>
    <property type="project" value="UniProtKB-UniRule"/>
</dbReference>
<feature type="transmembrane region" description="Helical" evidence="12">
    <location>
        <begin position="39"/>
        <end position="58"/>
    </location>
</feature>
<protein>
    <recommendedName>
        <fullName evidence="12">Protease HtpX homolog</fullName>
        <ecNumber evidence="12">3.4.24.-</ecNumber>
    </recommendedName>
</protein>
<evidence type="ECO:0000256" key="12">
    <source>
        <dbReference type="HAMAP-Rule" id="MF_00188"/>
    </source>
</evidence>
<dbReference type="PANTHER" id="PTHR43221">
    <property type="entry name" value="PROTEASE HTPX"/>
    <property type="match status" value="1"/>
</dbReference>
<dbReference type="Proteomes" id="UP000199271">
    <property type="component" value="Unassembled WGS sequence"/>
</dbReference>
<keyword evidence="5 12" id="KW-0812">Transmembrane</keyword>
<evidence type="ECO:0000256" key="3">
    <source>
        <dbReference type="ARBA" id="ARBA00022475"/>
    </source>
</evidence>
<organism evidence="15 17">
    <name type="scientific">Leuconostoc gasicomitatum</name>
    <dbReference type="NCBI Taxonomy" id="115778"/>
    <lineage>
        <taxon>Bacteria</taxon>
        <taxon>Bacillati</taxon>
        <taxon>Bacillota</taxon>
        <taxon>Bacilli</taxon>
        <taxon>Lactobacillales</taxon>
        <taxon>Lactobacillaceae</taxon>
        <taxon>Leuconostoc</taxon>
        <taxon>Leuconostoc gelidum group</taxon>
    </lineage>
</organism>
<keyword evidence="6 12" id="KW-0479">Metal-binding</keyword>
<feature type="binding site" evidence="12">
    <location>
        <position position="144"/>
    </location>
    <ligand>
        <name>Zn(2+)</name>
        <dbReference type="ChEBI" id="CHEBI:29105"/>
        <note>catalytic</note>
    </ligand>
</feature>
<keyword evidence="14" id="KW-0346">Stress response</keyword>
<dbReference type="AlphaFoldDB" id="A0A9Q3XW13"/>
<dbReference type="Proteomes" id="UP000752647">
    <property type="component" value="Unassembled WGS sequence"/>
</dbReference>
<evidence type="ECO:0000256" key="9">
    <source>
        <dbReference type="ARBA" id="ARBA00022989"/>
    </source>
</evidence>
<evidence type="ECO:0000313" key="15">
    <source>
        <dbReference type="EMBL" id="MBZ5963137.1"/>
    </source>
</evidence>
<evidence type="ECO:0000256" key="2">
    <source>
        <dbReference type="ARBA" id="ARBA00009779"/>
    </source>
</evidence>
<feature type="binding site" evidence="12">
    <location>
        <position position="230"/>
    </location>
    <ligand>
        <name>Zn(2+)</name>
        <dbReference type="ChEBI" id="CHEBI:29105"/>
        <note>catalytic</note>
    </ligand>
</feature>
<dbReference type="EMBL" id="FBSY01000001">
    <property type="protein sequence ID" value="CUW03599.1"/>
    <property type="molecule type" value="Genomic_DNA"/>
</dbReference>
<evidence type="ECO:0000256" key="11">
    <source>
        <dbReference type="ARBA" id="ARBA00023136"/>
    </source>
</evidence>
<evidence type="ECO:0000256" key="5">
    <source>
        <dbReference type="ARBA" id="ARBA00022692"/>
    </source>
</evidence>
<accession>A0A9Q3XW13</accession>
<evidence type="ECO:0000256" key="4">
    <source>
        <dbReference type="ARBA" id="ARBA00022670"/>
    </source>
</evidence>
<evidence type="ECO:0000256" key="7">
    <source>
        <dbReference type="ARBA" id="ARBA00022801"/>
    </source>
</evidence>
<evidence type="ECO:0000313" key="17">
    <source>
        <dbReference type="Proteomes" id="UP000752647"/>
    </source>
</evidence>
<keyword evidence="4 12" id="KW-0645">Protease</keyword>
<feature type="transmembrane region" description="Helical" evidence="12">
    <location>
        <begin position="12"/>
        <end position="33"/>
    </location>
</feature>
<feature type="active site" evidence="12">
    <location>
        <position position="145"/>
    </location>
</feature>
<dbReference type="Pfam" id="PF01435">
    <property type="entry name" value="Peptidase_M48"/>
    <property type="match status" value="1"/>
</dbReference>
<reference evidence="14 16" key="1">
    <citation type="submission" date="2015-12" db="EMBL/GenBank/DDBJ databases">
        <authorList>
            <person name="Andreevskaya M."/>
        </authorList>
    </citation>
    <scope>NUCLEOTIDE SEQUENCE [LARGE SCALE GENOMIC DNA]</scope>
    <source>
        <strain evidence="14 16">C122c</strain>
    </source>
</reference>
<dbReference type="NCBIfam" id="NF003425">
    <property type="entry name" value="PRK04897.1"/>
    <property type="match status" value="1"/>
</dbReference>
<reference evidence="15" key="2">
    <citation type="submission" date="2021-05" db="EMBL/GenBank/DDBJ databases">
        <title>Pangenome of Leuconostoc gelidum warrants species status for Leuconostoc gelidum subsp. gasicomitatum.</title>
        <authorList>
            <person name="Johansson P."/>
            <person name="Sade E."/>
            <person name="Hultman J."/>
            <person name="Auvinen P."/>
            <person name="Bjorkroth J."/>
        </authorList>
    </citation>
    <scope>NUCLEOTIDE SEQUENCE</scope>
    <source>
        <strain evidence="15">A.21.4</strain>
    </source>
</reference>
<dbReference type="GO" id="GO:0006508">
    <property type="term" value="P:proteolysis"/>
    <property type="evidence" value="ECO:0007669"/>
    <property type="project" value="UniProtKB-KW"/>
</dbReference>
<evidence type="ECO:0000313" key="14">
    <source>
        <dbReference type="EMBL" id="CUW03599.1"/>
    </source>
</evidence>
<dbReference type="Gene3D" id="3.30.2010.10">
    <property type="entry name" value="Metalloproteases ('zincins'), catalytic domain"/>
    <property type="match status" value="1"/>
</dbReference>
<keyword evidence="10 12" id="KW-0482">Metalloprotease</keyword>
<dbReference type="HAMAP" id="MF_00188">
    <property type="entry name" value="Pept_M48_protease_HtpX"/>
    <property type="match status" value="1"/>
</dbReference>
<dbReference type="EC" id="3.4.24.-" evidence="12"/>
<feature type="domain" description="Peptidase M48" evidence="13">
    <location>
        <begin position="79"/>
        <end position="298"/>
    </location>
</feature>
<feature type="transmembrane region" description="Helical" evidence="12">
    <location>
        <begin position="156"/>
        <end position="179"/>
    </location>
</feature>
<evidence type="ECO:0000256" key="1">
    <source>
        <dbReference type="ARBA" id="ARBA00004651"/>
    </source>
</evidence>
<dbReference type="PANTHER" id="PTHR43221:SF1">
    <property type="entry name" value="PROTEASE HTPX"/>
    <property type="match status" value="1"/>
</dbReference>
<dbReference type="GeneID" id="34300299"/>
<gene>
    <name evidence="12 15" type="primary">htpX</name>
    <name evidence="14" type="ORF">C122C_1843</name>
    <name evidence="15" type="ORF">KIJ12_08290</name>
</gene>
<comment type="similarity">
    <text evidence="2 12">Belongs to the peptidase M48B family.</text>
</comment>
<dbReference type="CDD" id="cd07340">
    <property type="entry name" value="M48B_Htpx_like"/>
    <property type="match status" value="1"/>
</dbReference>
<dbReference type="GO" id="GO:0004222">
    <property type="term" value="F:metalloendopeptidase activity"/>
    <property type="evidence" value="ECO:0007669"/>
    <property type="project" value="UniProtKB-UniRule"/>
</dbReference>
<feature type="binding site" evidence="12">
    <location>
        <position position="148"/>
    </location>
    <ligand>
        <name>Zn(2+)</name>
        <dbReference type="ChEBI" id="CHEBI:29105"/>
        <note>catalytic</note>
    </ligand>
</feature>
<dbReference type="OMA" id="AVCCTEG"/>
<keyword evidence="16" id="KW-1185">Reference proteome</keyword>
<dbReference type="InterPro" id="IPR050083">
    <property type="entry name" value="HtpX_protease"/>
</dbReference>
<evidence type="ECO:0000313" key="16">
    <source>
        <dbReference type="Proteomes" id="UP000199271"/>
    </source>
</evidence>
<keyword evidence="11 12" id="KW-0472">Membrane</keyword>
<keyword evidence="7 12" id="KW-0378">Hydrolase</keyword>
<comment type="caution">
    <text evidence="15">The sequence shown here is derived from an EMBL/GenBank/DDBJ whole genome shotgun (WGS) entry which is preliminary data.</text>
</comment>
<sequence>MLYEQIQSNKRRTIVLLVGFLILVGIVGAAVGYMLLNSLTMGIVGALIIGAIYTVIMISNSTNVVMAMNHGKEITQADQAPELWHTVEDMAMVGQLPMPRVFIIDDASPNAFATGNSPKNAAVAATTGLIAIMDRHELEGVIGHEMSHVRNYDIRISTIALALTAAITLLTNLGSNWWFFGSGNRNRDNRDNNSSGGGLQILLFVFSIAVMVLAPLVAAMIQMAISRNREYLADAGSVELTRNPEELISALRKLGSAKPMQNVDPSSAALYISNPLKKKAHLFDTHPPIEERIARLEKM</sequence>
<feature type="transmembrane region" description="Helical" evidence="12">
    <location>
        <begin position="199"/>
        <end position="221"/>
    </location>
</feature>
<evidence type="ECO:0000256" key="10">
    <source>
        <dbReference type="ARBA" id="ARBA00023049"/>
    </source>
</evidence>
<dbReference type="InterPro" id="IPR022919">
    <property type="entry name" value="Pept_M48_protease_HtpX"/>
</dbReference>
<keyword evidence="3 12" id="KW-1003">Cell membrane</keyword>
<dbReference type="InterPro" id="IPR001915">
    <property type="entry name" value="Peptidase_M48"/>
</dbReference>